<dbReference type="Pfam" id="PF07372">
    <property type="entry name" value="DUF1491"/>
    <property type="match status" value="1"/>
</dbReference>
<organism evidence="1 2">
    <name type="scientific">Methyloceanibacter marginalis</name>
    <dbReference type="NCBI Taxonomy" id="1774971"/>
    <lineage>
        <taxon>Bacteria</taxon>
        <taxon>Pseudomonadati</taxon>
        <taxon>Pseudomonadota</taxon>
        <taxon>Alphaproteobacteria</taxon>
        <taxon>Hyphomicrobiales</taxon>
        <taxon>Hyphomicrobiaceae</taxon>
        <taxon>Methyloceanibacter</taxon>
    </lineage>
</organism>
<protein>
    <recommendedName>
        <fullName evidence="3">GTP-binding protein Era</fullName>
    </recommendedName>
</protein>
<accession>A0A1E3W3G8</accession>
<dbReference type="AlphaFoldDB" id="A0A1E3W3G8"/>
<sequence>MRLRSEIWVSAYLRRCQAQAVPVVIVRRGDSEAGAIFISIDRLDGTVCLYGPAPAGLEGSDTDRRWVRCLDGKAATPQEVSIYLARQIEFDPDLWIIEVEDRAGRHFLDGDLVRA</sequence>
<name>A0A1E3W3G8_9HYPH</name>
<reference evidence="1 2" key="1">
    <citation type="journal article" date="2016" name="Environ. Microbiol.">
        <title>New Methyloceanibacter diversity from North Sea sediments includes methanotroph containing solely the soluble methane monooxygenase.</title>
        <authorList>
            <person name="Vekeman B."/>
            <person name="Kerckhof F.M."/>
            <person name="Cremers G."/>
            <person name="de Vos P."/>
            <person name="Vandamme P."/>
            <person name="Boon N."/>
            <person name="Op den Camp H.J."/>
            <person name="Heylen K."/>
        </authorList>
    </citation>
    <scope>NUCLEOTIDE SEQUENCE [LARGE SCALE GENOMIC DNA]</scope>
    <source>
        <strain evidence="1 2">R-67177</strain>
    </source>
</reference>
<keyword evidence="2" id="KW-1185">Reference proteome</keyword>
<evidence type="ECO:0000313" key="1">
    <source>
        <dbReference type="EMBL" id="ODS00314.1"/>
    </source>
</evidence>
<dbReference type="OrthoDB" id="9809136at2"/>
<dbReference type="EMBL" id="LPWD01000436">
    <property type="protein sequence ID" value="ODS00314.1"/>
    <property type="molecule type" value="Genomic_DNA"/>
</dbReference>
<comment type="caution">
    <text evidence="1">The sequence shown here is derived from an EMBL/GenBank/DDBJ whole genome shotgun (WGS) entry which is preliminary data.</text>
</comment>
<evidence type="ECO:0008006" key="3">
    <source>
        <dbReference type="Google" id="ProtNLM"/>
    </source>
</evidence>
<evidence type="ECO:0000313" key="2">
    <source>
        <dbReference type="Proteomes" id="UP000095042"/>
    </source>
</evidence>
<dbReference type="RefSeq" id="WP_069624919.1">
    <property type="nucleotide sequence ID" value="NZ_LPWD01000436.1"/>
</dbReference>
<proteinExistence type="predicted"/>
<gene>
    <name evidence="1" type="ORF">AUC71_03485</name>
</gene>
<dbReference type="Proteomes" id="UP000095042">
    <property type="component" value="Unassembled WGS sequence"/>
</dbReference>
<dbReference type="InterPro" id="IPR009964">
    <property type="entry name" value="DUF1491"/>
</dbReference>
<dbReference type="Gene3D" id="3.40.1530.20">
    <property type="entry name" value="Protein of unknown function (DUF1491)"/>
    <property type="match status" value="1"/>
</dbReference>